<dbReference type="EMBL" id="CAADFT010000044">
    <property type="protein sequence ID" value="VFK45193.1"/>
    <property type="molecule type" value="Genomic_DNA"/>
</dbReference>
<accession>A0A450YUJ6</accession>
<name>A0A450YUJ6_9GAMM</name>
<sequence>MRGQQQLDYRFPTTTMMMTAAIAAPVILAVTPRAGCAGWLDHRKREGEKANRLGIRGVVLVIGLHEGLYQPRYRQTNDTPPSP</sequence>
<dbReference type="AlphaFoldDB" id="A0A450YUJ6"/>
<evidence type="ECO:0000313" key="1">
    <source>
        <dbReference type="EMBL" id="VFK45193.1"/>
    </source>
</evidence>
<organism evidence="1">
    <name type="scientific">Candidatus Kentrum sp. TC</name>
    <dbReference type="NCBI Taxonomy" id="2126339"/>
    <lineage>
        <taxon>Bacteria</taxon>
        <taxon>Pseudomonadati</taxon>
        <taxon>Pseudomonadota</taxon>
        <taxon>Gammaproteobacteria</taxon>
        <taxon>Candidatus Kentrum</taxon>
    </lineage>
</organism>
<protein>
    <submittedName>
        <fullName evidence="1">Uncharacterized protein</fullName>
    </submittedName>
</protein>
<proteinExistence type="predicted"/>
<reference evidence="1" key="1">
    <citation type="submission" date="2019-02" db="EMBL/GenBank/DDBJ databases">
        <authorList>
            <person name="Gruber-Vodicka R. H."/>
            <person name="Seah K. B. B."/>
        </authorList>
    </citation>
    <scope>NUCLEOTIDE SEQUENCE</scope>
    <source>
        <strain evidence="1">BECK_BZ125</strain>
    </source>
</reference>
<gene>
    <name evidence="1" type="ORF">BECKTC1821E_GA0114239_104416</name>
</gene>